<sequence>MNNTVPIDFDLASLDAAPDTPFGTAPALQPSPGAPGERHLRIAPEQPGSAKRAGLSPLLGSLVAVGVILVILATQLGLSIAISQGAYESRALEIEQRDLSRVERVLSQNVDKLASPQNLAENAAALGMVQNARPATLRLSDGAVLGALDSETTEARGNLVANATLDSMPVVDAAGLLVPRNGQAAGAQGENTTPPVRLKGKLPAPETH</sequence>
<feature type="region of interest" description="Disordered" evidence="1">
    <location>
        <begin position="183"/>
        <end position="208"/>
    </location>
</feature>
<dbReference type="EMBL" id="SNYA01000004">
    <property type="protein sequence ID" value="TDP92695.1"/>
    <property type="molecule type" value="Genomic_DNA"/>
</dbReference>
<evidence type="ECO:0000256" key="1">
    <source>
        <dbReference type="SAM" id="MobiDB-lite"/>
    </source>
</evidence>
<protein>
    <recommendedName>
        <fullName evidence="5">Cell division protein FtsL</fullName>
    </recommendedName>
</protein>
<evidence type="ECO:0000313" key="4">
    <source>
        <dbReference type="Proteomes" id="UP000295601"/>
    </source>
</evidence>
<dbReference type="Proteomes" id="UP000295601">
    <property type="component" value="Unassembled WGS sequence"/>
</dbReference>
<proteinExistence type="predicted"/>
<gene>
    <name evidence="3" type="ORF">EDF62_1917</name>
</gene>
<keyword evidence="2" id="KW-1133">Transmembrane helix</keyword>
<keyword evidence="2" id="KW-0812">Transmembrane</keyword>
<evidence type="ECO:0008006" key="5">
    <source>
        <dbReference type="Google" id="ProtNLM"/>
    </source>
</evidence>
<accession>A0A4R6S219</accession>
<organism evidence="3 4">
    <name type="scientific">Leucobacter luti</name>
    <dbReference type="NCBI Taxonomy" id="340320"/>
    <lineage>
        <taxon>Bacteria</taxon>
        <taxon>Bacillati</taxon>
        <taxon>Actinomycetota</taxon>
        <taxon>Actinomycetes</taxon>
        <taxon>Micrococcales</taxon>
        <taxon>Microbacteriaceae</taxon>
        <taxon>Leucobacter</taxon>
    </lineage>
</organism>
<reference evidence="3 4" key="1">
    <citation type="submission" date="2019-03" db="EMBL/GenBank/DDBJ databases">
        <title>Genomic analyses of the natural microbiome of Caenorhabditis elegans.</title>
        <authorList>
            <person name="Samuel B."/>
        </authorList>
    </citation>
    <scope>NUCLEOTIDE SEQUENCE [LARGE SCALE GENOMIC DNA]</scope>
    <source>
        <strain evidence="3 4">JUb18</strain>
    </source>
</reference>
<keyword evidence="2" id="KW-0472">Membrane</keyword>
<name>A0A4R6S219_9MICO</name>
<dbReference type="OrthoDB" id="4792842at2"/>
<feature type="transmembrane region" description="Helical" evidence="2">
    <location>
        <begin position="58"/>
        <end position="82"/>
    </location>
</feature>
<dbReference type="AlphaFoldDB" id="A0A4R6S219"/>
<feature type="region of interest" description="Disordered" evidence="1">
    <location>
        <begin position="20"/>
        <end position="41"/>
    </location>
</feature>
<evidence type="ECO:0000313" key="3">
    <source>
        <dbReference type="EMBL" id="TDP92695.1"/>
    </source>
</evidence>
<comment type="caution">
    <text evidence="3">The sequence shown here is derived from an EMBL/GenBank/DDBJ whole genome shotgun (WGS) entry which is preliminary data.</text>
</comment>
<keyword evidence="4" id="KW-1185">Reference proteome</keyword>
<dbReference type="RefSeq" id="WP_133616814.1">
    <property type="nucleotide sequence ID" value="NZ_SNYA01000004.1"/>
</dbReference>
<evidence type="ECO:0000256" key="2">
    <source>
        <dbReference type="SAM" id="Phobius"/>
    </source>
</evidence>